<reference evidence="2 3" key="1">
    <citation type="submission" date="2024-02" db="EMBL/GenBank/DDBJ databases">
        <title>Discinaceae phylogenomics.</title>
        <authorList>
            <person name="Dirks A.C."/>
            <person name="James T.Y."/>
        </authorList>
    </citation>
    <scope>NUCLEOTIDE SEQUENCE [LARGE SCALE GENOMIC DNA]</scope>
    <source>
        <strain evidence="2 3">ACD0624</strain>
    </source>
</reference>
<name>A0ABR3GN32_9PEZI</name>
<evidence type="ECO:0000313" key="3">
    <source>
        <dbReference type="Proteomes" id="UP001447188"/>
    </source>
</evidence>
<protein>
    <submittedName>
        <fullName evidence="2">Uncharacterized protein</fullName>
    </submittedName>
</protein>
<gene>
    <name evidence="2" type="ORF">Q9L58_003801</name>
</gene>
<organism evidence="2 3">
    <name type="scientific">Discina gigas</name>
    <dbReference type="NCBI Taxonomy" id="1032678"/>
    <lineage>
        <taxon>Eukaryota</taxon>
        <taxon>Fungi</taxon>
        <taxon>Dikarya</taxon>
        <taxon>Ascomycota</taxon>
        <taxon>Pezizomycotina</taxon>
        <taxon>Pezizomycetes</taxon>
        <taxon>Pezizales</taxon>
        <taxon>Discinaceae</taxon>
        <taxon>Discina</taxon>
    </lineage>
</organism>
<evidence type="ECO:0000313" key="2">
    <source>
        <dbReference type="EMBL" id="KAL0637152.1"/>
    </source>
</evidence>
<dbReference type="EMBL" id="JBBBZM010000038">
    <property type="protein sequence ID" value="KAL0637152.1"/>
    <property type="molecule type" value="Genomic_DNA"/>
</dbReference>
<sequence length="721" mass="80400">MSSLSPRSLPESEADEICLSNAFAPTIENWWESGATEWIKSYTLSNADNPRFKELGLIDHLAKVFLKKTNFKCGIDTPHRCAVECQEVVARVEDRGDARVVWFVLKSAGHVAEVTKMVHDTLTAAQINMAEIVPVISRTFFWTPGTDDHTWAIIFTHTINTLSSLFMNFFPMLRSFIHINASLEALAAASVASFMDATRALEEAQNQLTTSANSEGYDHDANVKAVESAAEKKGIMEWKCRIMVNTVKAARLGLADMVVGQIGQGIGRAFGRANWEMNSHGTHSGSERTREGNELALEAFIRSSCMRARESLKKGTEILFNGAMVDTDGSSLFSNFTMGGNFLPDISSDAAKWRDSGIEEKITRGLMLKTLNAALNSQQVYITCTHDYRRTSTSHQPSVESKPPAGSCKRDNSGPQNFKACINGYVCYLYKWNNRGWALSWRNEKIFGSDFIDEEPWSTNITDIITSSVSAYFDGVRGYGGRDMSALGRGIFSSLSADHNVESLWDPATPGMFTVPVCFSKYNWATVIDGYRFPQNGLFDTQPRNSIKNLPCNCGPWGRDTENVWKEIGLWNMGTGKDREYFNDYTASKCGYQIYDKIKDPIERYVAFCRVHIHGRMKDRIRYVGQDWQCNIVINILEKMGYPEVWELAPEVYHIIYCKVVRHPGRDMCRGVRDLPLALLLNRMGMKIPGIGGEEDKAVAGAKVAAAGNELVVVAGGMDLS</sequence>
<proteinExistence type="predicted"/>
<dbReference type="Proteomes" id="UP001447188">
    <property type="component" value="Unassembled WGS sequence"/>
</dbReference>
<evidence type="ECO:0000256" key="1">
    <source>
        <dbReference type="SAM" id="MobiDB-lite"/>
    </source>
</evidence>
<feature type="region of interest" description="Disordered" evidence="1">
    <location>
        <begin position="392"/>
        <end position="412"/>
    </location>
</feature>
<comment type="caution">
    <text evidence="2">The sequence shown here is derived from an EMBL/GenBank/DDBJ whole genome shotgun (WGS) entry which is preliminary data.</text>
</comment>
<accession>A0ABR3GN32</accession>
<keyword evidence="3" id="KW-1185">Reference proteome</keyword>